<dbReference type="GO" id="GO:0030735">
    <property type="term" value="F:carnosine N-methyltransferase activity"/>
    <property type="evidence" value="ECO:0007669"/>
    <property type="project" value="UniProtKB-EC"/>
</dbReference>
<organism evidence="6 7">
    <name type="scientific">Haemonchus contortus</name>
    <name type="common">Barber pole worm</name>
    <dbReference type="NCBI Taxonomy" id="6289"/>
    <lineage>
        <taxon>Eukaryota</taxon>
        <taxon>Metazoa</taxon>
        <taxon>Ecdysozoa</taxon>
        <taxon>Nematoda</taxon>
        <taxon>Chromadorea</taxon>
        <taxon>Rhabditida</taxon>
        <taxon>Rhabditina</taxon>
        <taxon>Rhabditomorpha</taxon>
        <taxon>Strongyloidea</taxon>
        <taxon>Trichostrongylidae</taxon>
        <taxon>Haemonchus</taxon>
    </lineage>
</organism>
<comment type="similarity">
    <text evidence="1">Belongs to the carnosine N-methyltransferase family.</text>
</comment>
<evidence type="ECO:0000256" key="1">
    <source>
        <dbReference type="ARBA" id="ARBA00010086"/>
    </source>
</evidence>
<dbReference type="InterPro" id="IPR029063">
    <property type="entry name" value="SAM-dependent_MTases_sf"/>
</dbReference>
<dbReference type="Pfam" id="PF07942">
    <property type="entry name" value="CARME"/>
    <property type="match status" value="1"/>
</dbReference>
<protein>
    <recommendedName>
        <fullName evidence="2">carnosine N-methyltransferase</fullName>
        <ecNumber evidence="2">2.1.1.22</ecNumber>
    </recommendedName>
</protein>
<dbReference type="GO" id="GO:0005634">
    <property type="term" value="C:nucleus"/>
    <property type="evidence" value="ECO:0007669"/>
    <property type="project" value="TreeGrafter"/>
</dbReference>
<evidence type="ECO:0000313" key="7">
    <source>
        <dbReference type="WBParaSite" id="HCON_00060520-00001"/>
    </source>
</evidence>
<keyword evidence="3" id="KW-0489">Methyltransferase</keyword>
<dbReference type="SMART" id="SM01296">
    <property type="entry name" value="N2227"/>
    <property type="match status" value="1"/>
</dbReference>
<keyword evidence="5" id="KW-0949">S-adenosyl-L-methionine</keyword>
<dbReference type="PANTHER" id="PTHR12303">
    <property type="entry name" value="CARNOSINE N-METHYLTRANSFERASE"/>
    <property type="match status" value="1"/>
</dbReference>
<evidence type="ECO:0000256" key="2">
    <source>
        <dbReference type="ARBA" id="ARBA00012003"/>
    </source>
</evidence>
<dbReference type="GO" id="GO:0032259">
    <property type="term" value="P:methylation"/>
    <property type="evidence" value="ECO:0007669"/>
    <property type="project" value="UniProtKB-KW"/>
</dbReference>
<reference evidence="7" key="1">
    <citation type="submission" date="2020-12" db="UniProtKB">
        <authorList>
            <consortium name="WormBaseParasite"/>
        </authorList>
    </citation>
    <scope>IDENTIFICATION</scope>
    <source>
        <strain evidence="7">MHco3</strain>
    </source>
</reference>
<evidence type="ECO:0000256" key="3">
    <source>
        <dbReference type="ARBA" id="ARBA00022603"/>
    </source>
</evidence>
<dbReference type="Proteomes" id="UP000025227">
    <property type="component" value="Unplaced"/>
</dbReference>
<evidence type="ECO:0000256" key="4">
    <source>
        <dbReference type="ARBA" id="ARBA00022679"/>
    </source>
</evidence>
<dbReference type="PANTHER" id="PTHR12303:SF6">
    <property type="entry name" value="CARNOSINE N-METHYLTRANSFERASE"/>
    <property type="match status" value="1"/>
</dbReference>
<dbReference type="OrthoDB" id="978at2759"/>
<name>A0A7I4Y6S3_HAECO</name>
<dbReference type="Gene3D" id="3.40.50.150">
    <property type="entry name" value="Vaccinia Virus protein VP39"/>
    <property type="match status" value="1"/>
</dbReference>
<evidence type="ECO:0000313" key="6">
    <source>
        <dbReference type="Proteomes" id="UP000025227"/>
    </source>
</evidence>
<evidence type="ECO:0000256" key="5">
    <source>
        <dbReference type="ARBA" id="ARBA00022691"/>
    </source>
</evidence>
<accession>A0A7I4Y6S3</accession>
<dbReference type="AlphaFoldDB" id="A0A7I4Y6S3"/>
<proteinExistence type="inferred from homology"/>
<dbReference type="OMA" id="GSMSMCA"/>
<dbReference type="EC" id="2.1.1.22" evidence="2"/>
<sequence length="380" mass="43942">MSTCEANCVSNNHCEGNEAETFKEDVADAEIREAEKILNAFLCYGLYGREMACRTMLSFKKLSSSHKDIILQSHNDHMRNVLKCVNHNQEILKKIISYGLSVFGEEFATKTRRIRQKRRPEPHYMSKILSTLRQIVREWTVEGKPERDATYKPILDFVRERYSCASERSSVKLMVPGSGLGRLAFELAKEGFTVEGNEYSMVMLMTSSFLLNACFEVEQHVIYPYALDKSNSWSYEDQTRPVRFPDLGKSRTEAPPNFSMIAGDFLEITQSRSSQFDCVVTAWFIDTAKNVIDYIETIYRILKPGGTWINVGPLTYHYEDMIEEMSIELPYEEVIRIVRLTGFVVEKEERITSYYTINRLSMLQNQYTCAFFVANKSMHC</sequence>
<dbReference type="SUPFAM" id="SSF53335">
    <property type="entry name" value="S-adenosyl-L-methionine-dependent methyltransferases"/>
    <property type="match status" value="1"/>
</dbReference>
<dbReference type="GO" id="GO:0035498">
    <property type="term" value="P:carnosine metabolic process"/>
    <property type="evidence" value="ECO:0007669"/>
    <property type="project" value="TreeGrafter"/>
</dbReference>
<dbReference type="WBParaSite" id="HCON_00060520-00001">
    <property type="protein sequence ID" value="HCON_00060520-00001"/>
    <property type="gene ID" value="HCON_00060520"/>
</dbReference>
<dbReference type="InterPro" id="IPR012901">
    <property type="entry name" value="CARME"/>
</dbReference>
<keyword evidence="6" id="KW-1185">Reference proteome</keyword>
<dbReference type="GO" id="GO:0005829">
    <property type="term" value="C:cytosol"/>
    <property type="evidence" value="ECO:0007669"/>
    <property type="project" value="TreeGrafter"/>
</dbReference>
<keyword evidence="4" id="KW-0808">Transferase</keyword>